<dbReference type="AlphaFoldDB" id="A0A8R1DVG0"/>
<protein>
    <submittedName>
        <fullName evidence="1">Uncharacterized protein</fullName>
    </submittedName>
</protein>
<sequence length="208" mass="24429">MHIFFQNSNFFLAISNLQHITPLVLHLIIEMISEIKKNLQDESPTELITENERDAMNATALVTHACYIEGIVKLTAQAKLYWATEDHVKRRIDLIFYSWNLLAISNLQHITPLVLHLIIEMISEIKKNLQDECPTELITENERDAMNATELVMHACYIEIIVKLTAQAKLYWATEHHVKRRIDLIFYGWKMLLLQRWFLPRFASDEAR</sequence>
<organism evidence="1 2">
    <name type="scientific">Caenorhabditis japonica</name>
    <dbReference type="NCBI Taxonomy" id="281687"/>
    <lineage>
        <taxon>Eukaryota</taxon>
        <taxon>Metazoa</taxon>
        <taxon>Ecdysozoa</taxon>
        <taxon>Nematoda</taxon>
        <taxon>Chromadorea</taxon>
        <taxon>Rhabditida</taxon>
        <taxon>Rhabditina</taxon>
        <taxon>Rhabditomorpha</taxon>
        <taxon>Rhabditoidea</taxon>
        <taxon>Rhabditidae</taxon>
        <taxon>Peloderinae</taxon>
        <taxon>Caenorhabditis</taxon>
    </lineage>
</organism>
<keyword evidence="2" id="KW-1185">Reference proteome</keyword>
<accession>A0A8R1DVG0</accession>
<evidence type="ECO:0000313" key="1">
    <source>
        <dbReference type="EnsemblMetazoa" id="CJA13680.1"/>
    </source>
</evidence>
<name>A0A8R1DVG0_CAEJA</name>
<reference evidence="2" key="1">
    <citation type="submission" date="2010-08" db="EMBL/GenBank/DDBJ databases">
        <authorList>
            <consortium name="Caenorhabditis japonica Sequencing Consortium"/>
            <person name="Wilson R.K."/>
        </authorList>
    </citation>
    <scope>NUCLEOTIDE SEQUENCE [LARGE SCALE GENOMIC DNA]</scope>
    <source>
        <strain evidence="2">DF5081</strain>
    </source>
</reference>
<dbReference type="Proteomes" id="UP000005237">
    <property type="component" value="Unassembled WGS sequence"/>
</dbReference>
<dbReference type="EnsemblMetazoa" id="CJA13680.1">
    <property type="protein sequence ID" value="CJA13680.1"/>
    <property type="gene ID" value="WBGene00132884"/>
</dbReference>
<reference evidence="1" key="2">
    <citation type="submission" date="2022-06" db="UniProtKB">
        <authorList>
            <consortium name="EnsemblMetazoa"/>
        </authorList>
    </citation>
    <scope>IDENTIFICATION</scope>
    <source>
        <strain evidence="1">DF5081</strain>
    </source>
</reference>
<evidence type="ECO:0000313" key="2">
    <source>
        <dbReference type="Proteomes" id="UP000005237"/>
    </source>
</evidence>
<proteinExistence type="predicted"/>